<dbReference type="KEGG" id="pdl:Pyrde_1894"/>
<name>A0A0N7JDE1_9CREN</name>
<dbReference type="EMBL" id="CP013011">
    <property type="protein sequence ID" value="ALL01937.1"/>
    <property type="molecule type" value="Genomic_DNA"/>
</dbReference>
<proteinExistence type="predicted"/>
<dbReference type="STRING" id="1273541.Pyrde_1894"/>
<accession>A0A0N7JDE1</accession>
<evidence type="ECO:0000313" key="3">
    <source>
        <dbReference type="Proteomes" id="UP000058613"/>
    </source>
</evidence>
<dbReference type="AlphaFoldDB" id="A0A0N7JDE1"/>
<evidence type="ECO:0000256" key="1">
    <source>
        <dbReference type="SAM" id="Coils"/>
    </source>
</evidence>
<dbReference type="RefSeq" id="WP_055410265.1">
    <property type="nucleotide sequence ID" value="NZ_CP013011.1"/>
</dbReference>
<feature type="coiled-coil region" evidence="1">
    <location>
        <begin position="198"/>
        <end position="225"/>
    </location>
</feature>
<protein>
    <submittedName>
        <fullName evidence="2">Uncharacterized protein</fullName>
    </submittedName>
</protein>
<keyword evidence="1" id="KW-0175">Coiled coil</keyword>
<evidence type="ECO:0000313" key="2">
    <source>
        <dbReference type="EMBL" id="ALL01937.1"/>
    </source>
</evidence>
<sequence>MTSRLAIPSAGYTRQRLVVMLRDSMGLSWGAIAEIVYGSRNERAKLKAYALYATAKKKEHYTPGNTSAIPGGSYTELRPERGWQQRASPVLTGSTIGTLPGKWGKKGEERYIEEAAGILRYFYDLVFTRYDFDKSILAYAEEVLRRSRGLLEGEKVHIKRGYVKLTPRVAAVVYASFFVSVYNLARGHQVLGELFYHLVQYLSQTKELRGNAKKAREKLQEELKQIMPHFVKYMIPP</sequence>
<reference evidence="2 3" key="1">
    <citation type="submission" date="2015-10" db="EMBL/GenBank/DDBJ databases">
        <title>Complete genome sequence of hyperthermophilic archaeon Pyrodictium delaneyi Su06.</title>
        <authorList>
            <person name="Jung J.-H."/>
            <person name="Lin J."/>
            <person name="Holden J.F."/>
            <person name="Park C.-S."/>
        </authorList>
    </citation>
    <scope>NUCLEOTIDE SEQUENCE [LARGE SCALE GENOMIC DNA]</scope>
    <source>
        <strain evidence="2 3">Su06</strain>
    </source>
</reference>
<organism evidence="2 3">
    <name type="scientific">Pyrodictium delaneyi</name>
    <dbReference type="NCBI Taxonomy" id="1273541"/>
    <lineage>
        <taxon>Archaea</taxon>
        <taxon>Thermoproteota</taxon>
        <taxon>Thermoprotei</taxon>
        <taxon>Desulfurococcales</taxon>
        <taxon>Pyrodictiaceae</taxon>
        <taxon>Pyrodictium</taxon>
    </lineage>
</organism>
<dbReference type="Proteomes" id="UP000058613">
    <property type="component" value="Chromosome"/>
</dbReference>
<dbReference type="GeneID" id="26100234"/>
<gene>
    <name evidence="2" type="ORF">Pyrde_1894</name>
</gene>